<dbReference type="PROSITE" id="PS50943">
    <property type="entry name" value="HTH_CROC1"/>
    <property type="match status" value="1"/>
</dbReference>
<dbReference type="AlphaFoldDB" id="A0A1I2BCP4"/>
<accession>A0A1I2BCP4</accession>
<dbReference type="SUPFAM" id="SSF48452">
    <property type="entry name" value="TPR-like"/>
    <property type="match status" value="1"/>
</dbReference>
<dbReference type="SMART" id="SM00530">
    <property type="entry name" value="HTH_XRE"/>
    <property type="match status" value="1"/>
</dbReference>
<dbReference type="CDD" id="cd00093">
    <property type="entry name" value="HTH_XRE"/>
    <property type="match status" value="1"/>
</dbReference>
<evidence type="ECO:0000259" key="1">
    <source>
        <dbReference type="PROSITE" id="PS50943"/>
    </source>
</evidence>
<evidence type="ECO:0000313" key="3">
    <source>
        <dbReference type="Proteomes" id="UP000199645"/>
    </source>
</evidence>
<name>A0A1I2BCP4_9ACTN</name>
<proteinExistence type="predicted"/>
<dbReference type="Pfam" id="PF13560">
    <property type="entry name" value="HTH_31"/>
    <property type="match status" value="1"/>
</dbReference>
<gene>
    <name evidence="2" type="ORF">SAMN05421541_102204</name>
</gene>
<dbReference type="GO" id="GO:0003677">
    <property type="term" value="F:DNA binding"/>
    <property type="evidence" value="ECO:0007669"/>
    <property type="project" value="InterPro"/>
</dbReference>
<sequence length="391" mass="42040">MPDLVDFAAKLRELRDARGLSVRQLADRAYISKSYIGMLERGTRPPTSQIAQRLDDTLEAHGQLVGMVDSAKPAPPAVADLNGKSAVDLAEPMGANDIEHLHETVRHLVALDTAHGSAGLHITALAAFNANRDRLARVGARNPDHADVHAAVAEVGEVAAWLAYDSDQQEDSRRAATEALLIAQRAGDTSMARFLSSHLSMQATYLGQGAEGLAIADQVIAEQPRSKRVVGLMRVRRARALARLGDGQRALAEFNLARRELSGGIGPDDPGWTWWLHTAELAVHESRIRSLAGDGPGAVAWSEQAVQALPARQGRDQVLYRAWLISDLVDVHGWREVDDVVGQLLDTAAAGSSARVPRILRAASRRASRASAPSWLVDSLHDAVEASSQAT</sequence>
<dbReference type="SUPFAM" id="SSF47413">
    <property type="entry name" value="lambda repressor-like DNA-binding domains"/>
    <property type="match status" value="1"/>
</dbReference>
<dbReference type="Proteomes" id="UP000199645">
    <property type="component" value="Unassembled WGS sequence"/>
</dbReference>
<evidence type="ECO:0000313" key="2">
    <source>
        <dbReference type="EMBL" id="SFE53063.1"/>
    </source>
</evidence>
<dbReference type="Gene3D" id="1.10.260.40">
    <property type="entry name" value="lambda repressor-like DNA-binding domains"/>
    <property type="match status" value="1"/>
</dbReference>
<dbReference type="InterPro" id="IPR001387">
    <property type="entry name" value="Cro/C1-type_HTH"/>
</dbReference>
<keyword evidence="3" id="KW-1185">Reference proteome</keyword>
<dbReference type="RefSeq" id="WP_143133617.1">
    <property type="nucleotide sequence ID" value="NZ_BOMT01000016.1"/>
</dbReference>
<dbReference type="EMBL" id="FONV01000002">
    <property type="protein sequence ID" value="SFE53063.1"/>
    <property type="molecule type" value="Genomic_DNA"/>
</dbReference>
<organism evidence="2 3">
    <name type="scientific">Actinoplanes philippinensis</name>
    <dbReference type="NCBI Taxonomy" id="35752"/>
    <lineage>
        <taxon>Bacteria</taxon>
        <taxon>Bacillati</taxon>
        <taxon>Actinomycetota</taxon>
        <taxon>Actinomycetes</taxon>
        <taxon>Micromonosporales</taxon>
        <taxon>Micromonosporaceae</taxon>
        <taxon>Actinoplanes</taxon>
    </lineage>
</organism>
<reference evidence="2 3" key="1">
    <citation type="submission" date="2016-10" db="EMBL/GenBank/DDBJ databases">
        <authorList>
            <person name="de Groot N.N."/>
        </authorList>
    </citation>
    <scope>NUCLEOTIDE SEQUENCE [LARGE SCALE GENOMIC DNA]</scope>
    <source>
        <strain evidence="2 3">DSM 43019</strain>
    </source>
</reference>
<protein>
    <submittedName>
        <fullName evidence="2">Helix-turn-helix domain-containing protein</fullName>
    </submittedName>
</protein>
<dbReference type="STRING" id="35752.SAMN05421541_102204"/>
<dbReference type="InterPro" id="IPR011990">
    <property type="entry name" value="TPR-like_helical_dom_sf"/>
</dbReference>
<feature type="domain" description="HTH cro/C1-type" evidence="1">
    <location>
        <begin position="11"/>
        <end position="64"/>
    </location>
</feature>
<dbReference type="OrthoDB" id="3213425at2"/>
<dbReference type="InterPro" id="IPR010982">
    <property type="entry name" value="Lambda_DNA-bd_dom_sf"/>
</dbReference>